<organism evidence="1 2">
    <name type="scientific">Piscinibacterium candidicorallinum</name>
    <dbReference type="NCBI Taxonomy" id="1793872"/>
    <lineage>
        <taxon>Bacteria</taxon>
        <taxon>Pseudomonadati</taxon>
        <taxon>Pseudomonadota</taxon>
        <taxon>Betaproteobacteria</taxon>
        <taxon>Burkholderiales</taxon>
        <taxon>Piscinibacterium</taxon>
    </lineage>
</organism>
<evidence type="ECO:0008006" key="3">
    <source>
        <dbReference type="Google" id="ProtNLM"/>
    </source>
</evidence>
<reference evidence="2" key="1">
    <citation type="journal article" date="2019" name="Int. J. Syst. Evol. Microbiol.">
        <title>The Global Catalogue of Microorganisms (GCM) 10K type strain sequencing project: providing services to taxonomists for standard genome sequencing and annotation.</title>
        <authorList>
            <consortium name="The Broad Institute Genomics Platform"/>
            <consortium name="The Broad Institute Genome Sequencing Center for Infectious Disease"/>
            <person name="Wu L."/>
            <person name="Ma J."/>
        </authorList>
    </citation>
    <scope>NUCLEOTIDE SEQUENCE [LARGE SCALE GENOMIC DNA]</scope>
    <source>
        <strain evidence="2">KCTC 52168</strain>
    </source>
</reference>
<gene>
    <name evidence="1" type="ORF">ACFOEN_13010</name>
</gene>
<dbReference type="InterPro" id="IPR032710">
    <property type="entry name" value="NTF2-like_dom_sf"/>
</dbReference>
<sequence length="141" mass="15379">MTHADIQRFFDRYTAAFDTLDGDAVAALWHTASGIADARGVVWWTDAADIAANMRELCKVYRNAGYVRAQHRILDAVPMGADDAFVNVAWVIEGSGGTVLQSFRTGYQLKKPPGAAADAIRVLLCTAYEEDITQLPNHAAH</sequence>
<dbReference type="Gene3D" id="3.10.450.50">
    <property type="match status" value="1"/>
</dbReference>
<dbReference type="SUPFAM" id="SSF54427">
    <property type="entry name" value="NTF2-like"/>
    <property type="match status" value="1"/>
</dbReference>
<evidence type="ECO:0000313" key="1">
    <source>
        <dbReference type="EMBL" id="MFC3148545.1"/>
    </source>
</evidence>
<dbReference type="EMBL" id="JBHRTI010000007">
    <property type="protein sequence ID" value="MFC3148545.1"/>
    <property type="molecule type" value="Genomic_DNA"/>
</dbReference>
<dbReference type="Proteomes" id="UP001595556">
    <property type="component" value="Unassembled WGS sequence"/>
</dbReference>
<evidence type="ECO:0000313" key="2">
    <source>
        <dbReference type="Proteomes" id="UP001595556"/>
    </source>
</evidence>
<comment type="caution">
    <text evidence="1">The sequence shown here is derived from an EMBL/GenBank/DDBJ whole genome shotgun (WGS) entry which is preliminary data.</text>
</comment>
<name>A0ABV7H427_9BURK</name>
<accession>A0ABV7H427</accession>
<dbReference type="RefSeq" id="WP_377304604.1">
    <property type="nucleotide sequence ID" value="NZ_CP180191.1"/>
</dbReference>
<proteinExistence type="predicted"/>
<protein>
    <recommendedName>
        <fullName evidence="3">SnoaL-like domain-containing protein</fullName>
    </recommendedName>
</protein>
<keyword evidence="2" id="KW-1185">Reference proteome</keyword>